<reference evidence="2" key="1">
    <citation type="thesis" date="2020" institute="ProQuest LLC" country="789 East Eisenhower Parkway, Ann Arbor, MI, USA">
        <title>Comparative Genomics and Chromosome Evolution.</title>
        <authorList>
            <person name="Mudd A.B."/>
        </authorList>
    </citation>
    <scope>NUCLEOTIDE SEQUENCE</scope>
    <source>
        <strain evidence="2">HN-11 Male</strain>
        <tissue evidence="2">Kidney and liver</tissue>
    </source>
</reference>
<dbReference type="Proteomes" id="UP000770717">
    <property type="component" value="Unassembled WGS sequence"/>
</dbReference>
<accession>A0A8J6E2Q7</accession>
<organism evidence="2 3">
    <name type="scientific">Eleutherodactylus coqui</name>
    <name type="common">Puerto Rican coqui</name>
    <dbReference type="NCBI Taxonomy" id="57060"/>
    <lineage>
        <taxon>Eukaryota</taxon>
        <taxon>Metazoa</taxon>
        <taxon>Chordata</taxon>
        <taxon>Craniata</taxon>
        <taxon>Vertebrata</taxon>
        <taxon>Euteleostomi</taxon>
        <taxon>Amphibia</taxon>
        <taxon>Batrachia</taxon>
        <taxon>Anura</taxon>
        <taxon>Neobatrachia</taxon>
        <taxon>Hyloidea</taxon>
        <taxon>Eleutherodactylidae</taxon>
        <taxon>Eleutherodactylinae</taxon>
        <taxon>Eleutherodactylus</taxon>
        <taxon>Eleutherodactylus</taxon>
    </lineage>
</organism>
<dbReference type="AlphaFoldDB" id="A0A8J6E2Q7"/>
<evidence type="ECO:0000256" key="1">
    <source>
        <dbReference type="SAM" id="MobiDB-lite"/>
    </source>
</evidence>
<keyword evidence="3" id="KW-1185">Reference proteome</keyword>
<evidence type="ECO:0000313" key="2">
    <source>
        <dbReference type="EMBL" id="KAG9460405.1"/>
    </source>
</evidence>
<protein>
    <submittedName>
        <fullName evidence="2">Uncharacterized protein</fullName>
    </submittedName>
</protein>
<dbReference type="EMBL" id="WNTK01072958">
    <property type="protein sequence ID" value="KAG9460405.1"/>
    <property type="molecule type" value="Genomic_DNA"/>
</dbReference>
<sequence>MASVASAPQLWASNMKVVGLRVKTQHSRMYPHRRLAPRVSKATSTESRSGPGLQRVRRASSRGSSDQGQKGRAAARRVSAPQMA</sequence>
<evidence type="ECO:0000313" key="3">
    <source>
        <dbReference type="Proteomes" id="UP000770717"/>
    </source>
</evidence>
<feature type="region of interest" description="Disordered" evidence="1">
    <location>
        <begin position="27"/>
        <end position="84"/>
    </location>
</feature>
<comment type="caution">
    <text evidence="2">The sequence shown here is derived from an EMBL/GenBank/DDBJ whole genome shotgun (WGS) entry which is preliminary data.</text>
</comment>
<gene>
    <name evidence="2" type="ORF">GDO78_022017</name>
</gene>
<name>A0A8J6E2Q7_ELECQ</name>
<feature type="compositionally biased region" description="Basic residues" evidence="1">
    <location>
        <begin position="27"/>
        <end position="36"/>
    </location>
</feature>
<proteinExistence type="predicted"/>